<dbReference type="CDD" id="cd08422">
    <property type="entry name" value="PBP2_CrgA_like"/>
    <property type="match status" value="1"/>
</dbReference>
<organism evidence="6 7">
    <name type="scientific">Hydrocarboniphaga effusa AP103</name>
    <dbReference type="NCBI Taxonomy" id="1172194"/>
    <lineage>
        <taxon>Bacteria</taxon>
        <taxon>Pseudomonadati</taxon>
        <taxon>Pseudomonadota</taxon>
        <taxon>Gammaproteobacteria</taxon>
        <taxon>Nevskiales</taxon>
        <taxon>Nevskiaceae</taxon>
        <taxon>Hydrocarboniphaga</taxon>
    </lineage>
</organism>
<gene>
    <name evidence="6" type="ORF">WQQ_17450</name>
</gene>
<dbReference type="InterPro" id="IPR000847">
    <property type="entry name" value="LysR_HTH_N"/>
</dbReference>
<dbReference type="Proteomes" id="UP000003704">
    <property type="component" value="Unassembled WGS sequence"/>
</dbReference>
<keyword evidence="7" id="KW-1185">Reference proteome</keyword>
<dbReference type="InterPro" id="IPR005119">
    <property type="entry name" value="LysR_subst-bd"/>
</dbReference>
<dbReference type="Gene3D" id="3.40.190.290">
    <property type="match status" value="1"/>
</dbReference>
<dbReference type="PROSITE" id="PS50931">
    <property type="entry name" value="HTH_LYSR"/>
    <property type="match status" value="1"/>
</dbReference>
<dbReference type="Gene3D" id="1.10.10.10">
    <property type="entry name" value="Winged helix-like DNA-binding domain superfamily/Winged helix DNA-binding domain"/>
    <property type="match status" value="1"/>
</dbReference>
<dbReference type="EMBL" id="AKGD01000001">
    <property type="protein sequence ID" value="EIT71608.1"/>
    <property type="molecule type" value="Genomic_DNA"/>
</dbReference>
<dbReference type="InterPro" id="IPR058163">
    <property type="entry name" value="LysR-type_TF_proteobact-type"/>
</dbReference>
<evidence type="ECO:0000259" key="5">
    <source>
        <dbReference type="PROSITE" id="PS50931"/>
    </source>
</evidence>
<evidence type="ECO:0000313" key="6">
    <source>
        <dbReference type="EMBL" id="EIT71608.1"/>
    </source>
</evidence>
<dbReference type="AlphaFoldDB" id="I8TD46"/>
<evidence type="ECO:0000256" key="1">
    <source>
        <dbReference type="ARBA" id="ARBA00009437"/>
    </source>
</evidence>
<feature type="domain" description="HTH lysR-type" evidence="5">
    <location>
        <begin position="9"/>
        <end position="59"/>
    </location>
</feature>
<dbReference type="InterPro" id="IPR036390">
    <property type="entry name" value="WH_DNA-bd_sf"/>
</dbReference>
<keyword evidence="2" id="KW-0805">Transcription regulation</keyword>
<dbReference type="GO" id="GO:0003700">
    <property type="term" value="F:DNA-binding transcription factor activity"/>
    <property type="evidence" value="ECO:0007669"/>
    <property type="project" value="InterPro"/>
</dbReference>
<dbReference type="PANTHER" id="PTHR30537:SF80">
    <property type="entry name" value="TRANSCRIPTIONAL REGULATOR"/>
    <property type="match status" value="1"/>
</dbReference>
<dbReference type="RefSeq" id="WP_007184694.1">
    <property type="nucleotide sequence ID" value="NZ_AKGD01000001.1"/>
</dbReference>
<dbReference type="OrthoDB" id="9786526at2"/>
<comment type="caution">
    <text evidence="6">The sequence shown here is derived from an EMBL/GenBank/DDBJ whole genome shotgun (WGS) entry which is preliminary data.</text>
</comment>
<protein>
    <recommendedName>
        <fullName evidence="5">HTH lysR-type domain-containing protein</fullName>
    </recommendedName>
</protein>
<keyword evidence="3" id="KW-0238">DNA-binding</keyword>
<name>I8TD46_9GAMM</name>
<evidence type="ECO:0000313" key="7">
    <source>
        <dbReference type="Proteomes" id="UP000003704"/>
    </source>
</evidence>
<dbReference type="Pfam" id="PF00126">
    <property type="entry name" value="HTH_1"/>
    <property type="match status" value="1"/>
</dbReference>
<dbReference type="STRING" id="1172194.WQQ_17450"/>
<proteinExistence type="inferred from homology"/>
<evidence type="ECO:0000256" key="3">
    <source>
        <dbReference type="ARBA" id="ARBA00023125"/>
    </source>
</evidence>
<dbReference type="PRINTS" id="PR00039">
    <property type="entry name" value="HTHLYSR"/>
</dbReference>
<keyword evidence="4" id="KW-0804">Transcription</keyword>
<evidence type="ECO:0000256" key="4">
    <source>
        <dbReference type="ARBA" id="ARBA00023163"/>
    </source>
</evidence>
<accession>I8TD46</accession>
<dbReference type="Pfam" id="PF03466">
    <property type="entry name" value="LysR_substrate"/>
    <property type="match status" value="1"/>
</dbReference>
<sequence length="295" mass="32711">MDAVQSYIAFVRACESGSFSAVARELGTSQSAVRKQIAALERDVGVQLFARTTRRLTPTLEAQTLYEHARQLLDVIDSLRATTDRQAQASGTLRMTMPGSYGRHRICPLLPKFLDLNPDVRLEITFTDEAVDLVEEGLELAVRVGPLASSSLMARPIGIAEQVLVASKAYLKHHGRPDSPADLGDRPCIVYGRGQRWARWEFESENGRHAVEVTGPVRANDSDAMHDLVLSGVGIGLLPDWVVTNALKRGTIEALLDDYYPRPLPVNIVYPQTRFLSQRARSFIDFTIAELLSKR</sequence>
<dbReference type="InterPro" id="IPR036388">
    <property type="entry name" value="WH-like_DNA-bd_sf"/>
</dbReference>
<dbReference type="SUPFAM" id="SSF53850">
    <property type="entry name" value="Periplasmic binding protein-like II"/>
    <property type="match status" value="1"/>
</dbReference>
<dbReference type="SUPFAM" id="SSF46785">
    <property type="entry name" value="Winged helix' DNA-binding domain"/>
    <property type="match status" value="1"/>
</dbReference>
<dbReference type="GO" id="GO:0003677">
    <property type="term" value="F:DNA binding"/>
    <property type="evidence" value="ECO:0007669"/>
    <property type="project" value="UniProtKB-KW"/>
</dbReference>
<evidence type="ECO:0000256" key="2">
    <source>
        <dbReference type="ARBA" id="ARBA00023015"/>
    </source>
</evidence>
<dbReference type="PANTHER" id="PTHR30537">
    <property type="entry name" value="HTH-TYPE TRANSCRIPTIONAL REGULATOR"/>
    <property type="match status" value="1"/>
</dbReference>
<comment type="similarity">
    <text evidence="1">Belongs to the LysR transcriptional regulatory family.</text>
</comment>
<reference evidence="6 7" key="1">
    <citation type="journal article" date="2012" name="J. Bacteriol.">
        <title>Genome Sequence of n-Alkane-Degrading Hydrocarboniphaga effusa Strain AP103T (ATCC BAA-332T).</title>
        <authorList>
            <person name="Chang H.K."/>
            <person name="Zylstra G.J."/>
            <person name="Chae J.C."/>
        </authorList>
    </citation>
    <scope>NUCLEOTIDE SEQUENCE [LARGE SCALE GENOMIC DNA]</scope>
    <source>
        <strain evidence="6 7">AP103</strain>
    </source>
</reference>